<dbReference type="RefSeq" id="WP_124757229.1">
    <property type="nucleotide sequence ID" value="NZ_CBCRWA010000003.1"/>
</dbReference>
<protein>
    <submittedName>
        <fullName evidence="2">Polysaccharide pyruvyl transferase family protein</fullName>
    </submittedName>
</protein>
<dbReference type="InterPro" id="IPR007345">
    <property type="entry name" value="Polysacch_pyruvyl_Trfase"/>
</dbReference>
<dbReference type="Proteomes" id="UP000274483">
    <property type="component" value="Chromosome"/>
</dbReference>
<organism evidence="2 3">
    <name type="scientific">Kaistella daneshvariae</name>
    <dbReference type="NCBI Taxonomy" id="2487074"/>
    <lineage>
        <taxon>Bacteria</taxon>
        <taxon>Pseudomonadati</taxon>
        <taxon>Bacteroidota</taxon>
        <taxon>Flavobacteriia</taxon>
        <taxon>Flavobacteriales</taxon>
        <taxon>Weeksellaceae</taxon>
        <taxon>Chryseobacterium group</taxon>
        <taxon>Kaistella</taxon>
    </lineage>
</organism>
<reference evidence="2 3" key="1">
    <citation type="submission" date="2018-11" db="EMBL/GenBank/DDBJ databases">
        <title>Proposal to divide the Flavobacteriaceae and reorganize its genera based on Amino Acid Identity values calculated from whole genome sequences.</title>
        <authorList>
            <person name="Nicholson A.C."/>
            <person name="Gulvik C.A."/>
            <person name="Whitney A.M."/>
            <person name="Humrighouse B.W."/>
            <person name="Bell M."/>
            <person name="Holmes B."/>
            <person name="Steigerwalt A.G."/>
            <person name="Villarma A."/>
            <person name="Sheth M."/>
            <person name="Batra D."/>
            <person name="Pryor J."/>
            <person name="Bernardet J.-F."/>
            <person name="Hugo C."/>
            <person name="Kampfer P."/>
            <person name="Newman J.D."/>
            <person name="McQuiston J.R."/>
        </authorList>
    </citation>
    <scope>NUCLEOTIDE SEQUENCE [LARGE SCALE GENOMIC DNA]</scope>
    <source>
        <strain evidence="2 3">H3001</strain>
    </source>
</reference>
<evidence type="ECO:0000313" key="2">
    <source>
        <dbReference type="EMBL" id="AZI66634.1"/>
    </source>
</evidence>
<proteinExistence type="predicted"/>
<dbReference type="Pfam" id="PF04230">
    <property type="entry name" value="PS_pyruv_trans"/>
    <property type="match status" value="1"/>
</dbReference>
<name>A0ABM7C6N4_9FLAO</name>
<gene>
    <name evidence="2" type="ORF">EIB71_02590</name>
</gene>
<accession>A0ABM7C6N4</accession>
<keyword evidence="2" id="KW-0808">Transferase</keyword>
<feature type="domain" description="Polysaccharide pyruvyl transferase" evidence="1">
    <location>
        <begin position="17"/>
        <end position="289"/>
    </location>
</feature>
<dbReference type="GO" id="GO:0016740">
    <property type="term" value="F:transferase activity"/>
    <property type="evidence" value="ECO:0007669"/>
    <property type="project" value="UniProtKB-KW"/>
</dbReference>
<dbReference type="EMBL" id="CP034158">
    <property type="protein sequence ID" value="AZI66634.1"/>
    <property type="molecule type" value="Genomic_DNA"/>
</dbReference>
<dbReference type="PANTHER" id="PTHR36836:SF1">
    <property type="entry name" value="COLANIC ACID BIOSYNTHESIS PROTEIN WCAK"/>
    <property type="match status" value="1"/>
</dbReference>
<dbReference type="PANTHER" id="PTHR36836">
    <property type="entry name" value="COLANIC ACID BIOSYNTHESIS PROTEIN WCAK"/>
    <property type="match status" value="1"/>
</dbReference>
<keyword evidence="3" id="KW-1185">Reference proteome</keyword>
<evidence type="ECO:0000259" key="1">
    <source>
        <dbReference type="Pfam" id="PF04230"/>
    </source>
</evidence>
<sequence length="359" mass="41654">MKNIQMRVLHTYCLNYNIGDYALGIGVKNLLRNYLDIDYIGNTNIQGRKFDEYYINEVVNKKYDLLVIGGGGIIHGAHWPNGWFWLIDKDLISKIKIPFIVYGVGYNYWEEEGGIPEKGKKHLEETFKNAAYFSVRNDGSHDRLYKQTEINAHVLPDPGFHIALNTEYERFENQKYVIIQLANDKPLSRFGSTEKIAKFVSEMRSVTKDLSQRYKVIFAPHVIDDVSLSKEICQDIENTEVLDFGKFAFDHSDQMIGYYKYAEFVLAMRGHGQILPIGFNTPVIALENHPKHRGLMKELGLLEYNVKIDDEDFVKILKSKVSLLEENRNPLIEQYKQINKDLILNSEQAFTQIKREITK</sequence>
<evidence type="ECO:0000313" key="3">
    <source>
        <dbReference type="Proteomes" id="UP000274483"/>
    </source>
</evidence>